<evidence type="ECO:0000256" key="2">
    <source>
        <dbReference type="ARBA" id="ARBA00022803"/>
    </source>
</evidence>
<feature type="region of interest" description="Disordered" evidence="5">
    <location>
        <begin position="896"/>
        <end position="1032"/>
    </location>
</feature>
<evidence type="ECO:0000313" key="6">
    <source>
        <dbReference type="EMBL" id="ODQ78049.1"/>
    </source>
</evidence>
<evidence type="ECO:0000256" key="4">
    <source>
        <dbReference type="SAM" id="Coils"/>
    </source>
</evidence>
<dbReference type="GO" id="GO:1990269">
    <property type="term" value="F:RNA polymerase II C-terminal domain phosphoserine binding"/>
    <property type="evidence" value="ECO:0007669"/>
    <property type="project" value="EnsemblFungi"/>
</dbReference>
<protein>
    <recommendedName>
        <fullName evidence="8">RNA polymerase-associated protein CTR9</fullName>
    </recommendedName>
</protein>
<dbReference type="OrthoDB" id="343875at2759"/>
<dbReference type="GO" id="GO:0000791">
    <property type="term" value="C:euchromatin"/>
    <property type="evidence" value="ECO:0007669"/>
    <property type="project" value="EnsemblFungi"/>
</dbReference>
<dbReference type="Proteomes" id="UP000094336">
    <property type="component" value="Unassembled WGS sequence"/>
</dbReference>
<dbReference type="GO" id="GO:0001015">
    <property type="term" value="P:snoRNA transcription by RNA polymerase II"/>
    <property type="evidence" value="ECO:0007669"/>
    <property type="project" value="EnsemblFungi"/>
</dbReference>
<keyword evidence="1" id="KW-0677">Repeat</keyword>
<feature type="compositionally biased region" description="Basic and acidic residues" evidence="5">
    <location>
        <begin position="896"/>
        <end position="925"/>
    </location>
</feature>
<dbReference type="SMART" id="SM00028">
    <property type="entry name" value="TPR"/>
    <property type="match status" value="7"/>
</dbReference>
<dbReference type="AlphaFoldDB" id="A0A1E3QK30"/>
<dbReference type="GO" id="GO:0045142">
    <property type="term" value="F:triplex DNA binding"/>
    <property type="evidence" value="ECO:0007669"/>
    <property type="project" value="EnsemblFungi"/>
</dbReference>
<dbReference type="GO" id="GO:0031126">
    <property type="term" value="P:sno(s)RNA 3'-end processing"/>
    <property type="evidence" value="ECO:0007669"/>
    <property type="project" value="EnsemblFungi"/>
</dbReference>
<dbReference type="Pfam" id="PF13432">
    <property type="entry name" value="TPR_16"/>
    <property type="match status" value="3"/>
</dbReference>
<dbReference type="InterPro" id="IPR031101">
    <property type="entry name" value="Ctr9"/>
</dbReference>
<dbReference type="GO" id="GO:0000082">
    <property type="term" value="P:G1/S transition of mitotic cell cycle"/>
    <property type="evidence" value="ECO:0007669"/>
    <property type="project" value="EnsemblFungi"/>
</dbReference>
<dbReference type="PANTHER" id="PTHR14027:SF2">
    <property type="entry name" value="RNA POLYMERASE-ASSOCIATED PROTEIN CTR9 HOMOLOG"/>
    <property type="match status" value="1"/>
</dbReference>
<dbReference type="GO" id="GO:0006362">
    <property type="term" value="P:transcription elongation by RNA polymerase I"/>
    <property type="evidence" value="ECO:0007669"/>
    <property type="project" value="EnsemblFungi"/>
</dbReference>
<keyword evidence="4" id="KW-0175">Coiled coil</keyword>
<evidence type="ECO:0000256" key="5">
    <source>
        <dbReference type="SAM" id="MobiDB-lite"/>
    </source>
</evidence>
<dbReference type="GO" id="GO:0060260">
    <property type="term" value="P:regulation of transcription initiation by RNA polymerase II"/>
    <property type="evidence" value="ECO:0007669"/>
    <property type="project" value="EnsemblFungi"/>
</dbReference>
<keyword evidence="7" id="KW-1185">Reference proteome</keyword>
<dbReference type="GO" id="GO:0006368">
    <property type="term" value="P:transcription elongation by RNA polymerase II"/>
    <property type="evidence" value="ECO:0007669"/>
    <property type="project" value="EnsemblFungi"/>
</dbReference>
<dbReference type="InterPro" id="IPR019734">
    <property type="entry name" value="TPR_rpt"/>
</dbReference>
<dbReference type="RefSeq" id="XP_018983377.1">
    <property type="nucleotide sequence ID" value="XM_019129704.1"/>
</dbReference>
<dbReference type="GeneID" id="30147557"/>
<dbReference type="SUPFAM" id="SSF48452">
    <property type="entry name" value="TPR-like"/>
    <property type="match status" value="2"/>
</dbReference>
<name>A0A1E3QK30_9ASCO</name>
<dbReference type="GO" id="GO:0031124">
    <property type="term" value="P:mRNA 3'-end processing"/>
    <property type="evidence" value="ECO:0007669"/>
    <property type="project" value="EnsemblFungi"/>
</dbReference>
<evidence type="ECO:0008006" key="8">
    <source>
        <dbReference type="Google" id="ProtNLM"/>
    </source>
</evidence>
<feature type="compositionally biased region" description="Basic residues" evidence="5">
    <location>
        <begin position="957"/>
        <end position="967"/>
    </location>
</feature>
<gene>
    <name evidence="6" type="ORF">BABINDRAFT_163081</name>
</gene>
<feature type="compositionally biased region" description="Acidic residues" evidence="5">
    <location>
        <begin position="1007"/>
        <end position="1032"/>
    </location>
</feature>
<evidence type="ECO:0000313" key="7">
    <source>
        <dbReference type="Proteomes" id="UP000094336"/>
    </source>
</evidence>
<dbReference type="GO" id="GO:0061629">
    <property type="term" value="F:RNA polymerase II-specific DNA-binding transcription factor binding"/>
    <property type="evidence" value="ECO:0007669"/>
    <property type="project" value="EnsemblFungi"/>
</dbReference>
<evidence type="ECO:0000256" key="3">
    <source>
        <dbReference type="PROSITE-ProRule" id="PRU00339"/>
    </source>
</evidence>
<sequence>MTDARAFYVKDSNNTFVLPTSIDIPILSEPGQVVSVDITNDLPEGSDIVNLLQNEQAPQQYWLNFAQAFVTKTQYNDAEEVLTNAVASPQFALADAALAFHVFLAWLYLRQSEAGGPGSTALLRSATAELQQHASLPLFVLTQAIVLLTTAHYDQALDLFAQVLVLQPSNTVALTGRAHILLHRQQYGAALKLYQQVLILNPLLTPDSRIGIGLCFWFLGDTQMAQRAWERSLAVAPSAEARLLLTLAQFDALFTRSLSDAEFVTSYRTALTAVKDQQALDPENATVRLMLAAHHYARGEHEETARLAGAVIQQLATAAPPGSREQAHAKSHLAVAHFLTARVSFAQQDYTLAQKHFHDSIRLNDQLASSKLGLAQAQLARGSPDEAVMTLESALKGAAPGRERAETVELIYALGVLYAAKALADARAVEPRIKAIAHLEKYVRAAGKEPVILNVYLLLSQLHEQTDVTKASAYLQKAVVMLKKQKREIPLSMMNNCGVFEFGKGNFQNAKQFFELAKQQNDGDATAITLDYNYARVSEDRALYDDILVRCPSYTDAKLRVLFLSTIEASGDTDKLHLLHAELKSLVDENPDSTALRSMYGWFLHNHAKALQLAPELESSHHKLTVTNVDSHDTYALMCLANLYYTIAKDIRSSAKKDVEKKNQYFVRAAQLFQKVIKVDKLNVFAAQGIAILLIDFQHSAMGLEIFRKVRDSLNDLSIFVNMGHTYLQLHQFAKAIECYELGLARFTTGDDARILSFLGKAWLLRGLAEKSLSCLSESVKYAEKAYQLNDLPALKFNIAYVQFQIAGFVLKMTTHQRTLKDLEDAAVGLEDAIQSMAALAKGTHPPYPADDLQARANMGENTTRKQLADAIQEQQAFVSSAEQKLAEALKQKETEQAKLQKERDEQLARETKAQEQMAAERAKLQEQASEWVNEMASYVDGNVSDDDNKDFEAEPKKKKGGKRKKKFINDSDNEEESDDGAKKPRKRKESALKPDSKKRKVISNDLIEDSDEELEGEGYAEEEAGSDENLF</sequence>
<evidence type="ECO:0000256" key="1">
    <source>
        <dbReference type="ARBA" id="ARBA00022737"/>
    </source>
</evidence>
<dbReference type="GO" id="GO:0003712">
    <property type="term" value="F:transcription coregulator activity"/>
    <property type="evidence" value="ECO:0007669"/>
    <property type="project" value="EnsemblFungi"/>
</dbReference>
<dbReference type="GO" id="GO:0016593">
    <property type="term" value="C:Cdc73/Paf1 complex"/>
    <property type="evidence" value="ECO:0007669"/>
    <property type="project" value="EnsemblFungi"/>
</dbReference>
<feature type="coiled-coil region" evidence="4">
    <location>
        <begin position="813"/>
        <end position="840"/>
    </location>
</feature>
<keyword evidence="2 3" id="KW-0802">TPR repeat</keyword>
<dbReference type="InterPro" id="IPR011990">
    <property type="entry name" value="TPR-like_helical_dom_sf"/>
</dbReference>
<dbReference type="STRING" id="984486.A0A1E3QK30"/>
<feature type="repeat" description="TPR" evidence="3">
    <location>
        <begin position="137"/>
        <end position="170"/>
    </location>
</feature>
<dbReference type="GO" id="GO:1901525">
    <property type="term" value="P:negative regulation of mitophagy"/>
    <property type="evidence" value="ECO:0007669"/>
    <property type="project" value="EnsemblFungi"/>
</dbReference>
<dbReference type="EMBL" id="KV454437">
    <property type="protein sequence ID" value="ODQ78049.1"/>
    <property type="molecule type" value="Genomic_DNA"/>
</dbReference>
<dbReference type="PANTHER" id="PTHR14027">
    <property type="entry name" value="RNA POLYMERASE-ASSOCIATED PROTEIN CTR9"/>
    <property type="match status" value="1"/>
</dbReference>
<dbReference type="GO" id="GO:0090262">
    <property type="term" value="P:regulation of transcription-coupled nucleotide-excision repair"/>
    <property type="evidence" value="ECO:0007669"/>
    <property type="project" value="EnsemblFungi"/>
</dbReference>
<dbReference type="Gene3D" id="1.25.40.10">
    <property type="entry name" value="Tetratricopeptide repeat domain"/>
    <property type="match status" value="3"/>
</dbReference>
<proteinExistence type="predicted"/>
<dbReference type="GO" id="GO:0006353">
    <property type="term" value="P:DNA-templated transcription termination"/>
    <property type="evidence" value="ECO:0007669"/>
    <property type="project" value="EnsemblFungi"/>
</dbReference>
<accession>A0A1E3QK30</accession>
<reference evidence="7" key="1">
    <citation type="submission" date="2016-05" db="EMBL/GenBank/DDBJ databases">
        <title>Comparative genomics of biotechnologically important yeasts.</title>
        <authorList>
            <consortium name="DOE Joint Genome Institute"/>
            <person name="Riley R."/>
            <person name="Haridas S."/>
            <person name="Wolfe K.H."/>
            <person name="Lopes M.R."/>
            <person name="Hittinger C.T."/>
            <person name="Goker M."/>
            <person name="Salamov A."/>
            <person name="Wisecaver J."/>
            <person name="Long T.M."/>
            <person name="Aerts A.L."/>
            <person name="Barry K."/>
            <person name="Choi C."/>
            <person name="Clum A."/>
            <person name="Coughlan A.Y."/>
            <person name="Deshpande S."/>
            <person name="Douglass A.P."/>
            <person name="Hanson S.J."/>
            <person name="Klenk H.-P."/>
            <person name="Labutti K."/>
            <person name="Lapidus A."/>
            <person name="Lindquist E."/>
            <person name="Lipzen A."/>
            <person name="Meier-Kolthoff J.P."/>
            <person name="Ohm R.A."/>
            <person name="Otillar R.P."/>
            <person name="Pangilinan J."/>
            <person name="Peng Y."/>
            <person name="Rokas A."/>
            <person name="Rosa C.A."/>
            <person name="Scheuner C."/>
            <person name="Sibirny A.A."/>
            <person name="Slot J.C."/>
            <person name="Stielow J.B."/>
            <person name="Sun H."/>
            <person name="Kurtzman C.P."/>
            <person name="Blackwell M."/>
            <person name="Grigoriev I.V."/>
            <person name="Jeffries T.W."/>
        </authorList>
    </citation>
    <scope>NUCLEOTIDE SEQUENCE [LARGE SCALE GENOMIC DNA]</scope>
    <source>
        <strain evidence="7">NRRL Y-12698</strain>
    </source>
</reference>
<organism evidence="6 7">
    <name type="scientific">Babjeviella inositovora NRRL Y-12698</name>
    <dbReference type="NCBI Taxonomy" id="984486"/>
    <lineage>
        <taxon>Eukaryota</taxon>
        <taxon>Fungi</taxon>
        <taxon>Dikarya</taxon>
        <taxon>Ascomycota</taxon>
        <taxon>Saccharomycotina</taxon>
        <taxon>Pichiomycetes</taxon>
        <taxon>Serinales incertae sedis</taxon>
        <taxon>Babjeviella</taxon>
    </lineage>
</organism>
<dbReference type="PROSITE" id="PS50005">
    <property type="entry name" value="TPR"/>
    <property type="match status" value="1"/>
</dbReference>
<dbReference type="GO" id="GO:2001209">
    <property type="term" value="P:positive regulation of transcription elongation by RNA polymerase I"/>
    <property type="evidence" value="ECO:0007669"/>
    <property type="project" value="EnsemblFungi"/>
</dbReference>